<keyword evidence="13" id="KW-0472">Membrane</keyword>
<dbReference type="SUPFAM" id="SSF48264">
    <property type="entry name" value="Cytochrome P450"/>
    <property type="match status" value="1"/>
</dbReference>
<evidence type="ECO:0000256" key="11">
    <source>
        <dbReference type="ARBA" id="ARBA00023004"/>
    </source>
</evidence>
<dbReference type="Gene3D" id="1.10.630.10">
    <property type="entry name" value="Cytochrome P450"/>
    <property type="match status" value="1"/>
</dbReference>
<evidence type="ECO:0000313" key="17">
    <source>
        <dbReference type="EMBL" id="KAL1502769.1"/>
    </source>
</evidence>
<evidence type="ECO:0000256" key="16">
    <source>
        <dbReference type="SAM" id="SignalP"/>
    </source>
</evidence>
<dbReference type="EMBL" id="JBDJPC010000005">
    <property type="protein sequence ID" value="KAL1502769.1"/>
    <property type="molecule type" value="Genomic_DNA"/>
</dbReference>
<comment type="function">
    <text evidence="2">May be involved in the metabolism of insect hormones and in the breakdown of synthetic insecticides.</text>
</comment>
<dbReference type="InterPro" id="IPR050196">
    <property type="entry name" value="Cytochrome_P450_Monoox"/>
</dbReference>
<evidence type="ECO:0000256" key="8">
    <source>
        <dbReference type="ARBA" id="ARBA00022824"/>
    </source>
</evidence>
<evidence type="ECO:0000256" key="2">
    <source>
        <dbReference type="ARBA" id="ARBA00003690"/>
    </source>
</evidence>
<keyword evidence="11 14" id="KW-0408">Iron</keyword>
<evidence type="ECO:0000256" key="12">
    <source>
        <dbReference type="ARBA" id="ARBA00023033"/>
    </source>
</evidence>
<keyword evidence="6 14" id="KW-0349">Heme</keyword>
<evidence type="ECO:0000256" key="15">
    <source>
        <dbReference type="RuleBase" id="RU000461"/>
    </source>
</evidence>
<accession>A0ABD1EYI0</accession>
<dbReference type="GO" id="GO:0004497">
    <property type="term" value="F:monooxygenase activity"/>
    <property type="evidence" value="ECO:0007669"/>
    <property type="project" value="UniProtKB-KW"/>
</dbReference>
<evidence type="ECO:0000256" key="6">
    <source>
        <dbReference type="ARBA" id="ARBA00022617"/>
    </source>
</evidence>
<keyword evidence="12 15" id="KW-0503">Monooxygenase</keyword>
<evidence type="ECO:0000256" key="7">
    <source>
        <dbReference type="ARBA" id="ARBA00022723"/>
    </source>
</evidence>
<evidence type="ECO:0000256" key="1">
    <source>
        <dbReference type="ARBA" id="ARBA00001971"/>
    </source>
</evidence>
<dbReference type="PANTHER" id="PTHR24291:SF189">
    <property type="entry name" value="CYTOCHROME P450 4C3-RELATED"/>
    <property type="match status" value="1"/>
</dbReference>
<comment type="cofactor">
    <cofactor evidence="1 14">
        <name>heme</name>
        <dbReference type="ChEBI" id="CHEBI:30413"/>
    </cofactor>
</comment>
<keyword evidence="10 15" id="KW-0560">Oxidoreductase</keyword>
<dbReference type="PANTHER" id="PTHR24291">
    <property type="entry name" value="CYTOCHROME P450 FAMILY 4"/>
    <property type="match status" value="1"/>
</dbReference>
<sequence length="483" mass="56984">MFLIIFLLILLLWLFKSLLINKSALFNFAKNFKGYPFWPIFGNGPYIWGKNVFTIIDDIVCKFGYNCNLWLGHDYYYVTAEAAQIKAILNHPNCQEKSDIYQNFNIIFEHSLLMVKGEIWKRHRKFYSKCFNQTLLNSFVEVFNSKSEILMKILQRQPKEDLFEVFEKFALDTFCESMLGLNRNIQLDKTLQITKFMAQVQTIGGQYLFQYFYYPLILWWFSWRGFKTLKLIFKLQRYVKDIISEKRQNLSERPDNLDVDCFPFLELLLIDQNEKFNEKQIFQDVIFFSMAATDTTGLGLTYFFTLLGMHLDVQEKVYEEVISVIGSNRDVEINDLAHLKYTQMVINESMRIFPAIPIIGRKTIGDVDLGNKILPKGANIFIDIFHLHRNKNYWPDPLKFDPERFSMDHVDEIEPYSFIPFSRGSKNCIGKTYGLMVMKTCIANVIRNFQVYSPYKSVSELKLSSCLTMTTVHPIECYFRSRH</sequence>
<evidence type="ECO:0000313" key="18">
    <source>
        <dbReference type="Proteomes" id="UP001566132"/>
    </source>
</evidence>
<protein>
    <recommendedName>
        <fullName evidence="19">Cytochrome P450</fullName>
    </recommendedName>
</protein>
<keyword evidence="16" id="KW-0732">Signal</keyword>
<dbReference type="GO" id="GO:0046872">
    <property type="term" value="F:metal ion binding"/>
    <property type="evidence" value="ECO:0007669"/>
    <property type="project" value="UniProtKB-KW"/>
</dbReference>
<keyword evidence="8" id="KW-0256">Endoplasmic reticulum</keyword>
<evidence type="ECO:0000256" key="5">
    <source>
        <dbReference type="ARBA" id="ARBA00010617"/>
    </source>
</evidence>
<name>A0ABD1EYI0_HYPHA</name>
<evidence type="ECO:0000256" key="10">
    <source>
        <dbReference type="ARBA" id="ARBA00023002"/>
    </source>
</evidence>
<proteinExistence type="inferred from homology"/>
<keyword evidence="18" id="KW-1185">Reference proteome</keyword>
<reference evidence="17 18" key="1">
    <citation type="submission" date="2024-05" db="EMBL/GenBank/DDBJ databases">
        <title>Genetic variation in Jamaican populations of the coffee berry borer (Hypothenemus hampei).</title>
        <authorList>
            <person name="Errbii M."/>
            <person name="Myrie A."/>
        </authorList>
    </citation>
    <scope>NUCLEOTIDE SEQUENCE [LARGE SCALE GENOMIC DNA]</scope>
    <source>
        <strain evidence="17">JA-Hopewell-2020-01-JO</strain>
        <tissue evidence="17">Whole body</tissue>
    </source>
</reference>
<comment type="subcellular location">
    <subcellularLocation>
        <location evidence="4">Endoplasmic reticulum membrane</location>
        <topology evidence="4">Peripheral membrane protein</topology>
    </subcellularLocation>
    <subcellularLocation>
        <location evidence="3">Microsome membrane</location>
        <topology evidence="3">Peripheral membrane protein</topology>
    </subcellularLocation>
</comment>
<dbReference type="PRINTS" id="PR00463">
    <property type="entry name" value="EP450I"/>
</dbReference>
<organism evidence="17 18">
    <name type="scientific">Hypothenemus hampei</name>
    <name type="common">Coffee berry borer</name>
    <dbReference type="NCBI Taxonomy" id="57062"/>
    <lineage>
        <taxon>Eukaryota</taxon>
        <taxon>Metazoa</taxon>
        <taxon>Ecdysozoa</taxon>
        <taxon>Arthropoda</taxon>
        <taxon>Hexapoda</taxon>
        <taxon>Insecta</taxon>
        <taxon>Pterygota</taxon>
        <taxon>Neoptera</taxon>
        <taxon>Endopterygota</taxon>
        <taxon>Coleoptera</taxon>
        <taxon>Polyphaga</taxon>
        <taxon>Cucujiformia</taxon>
        <taxon>Curculionidae</taxon>
        <taxon>Scolytinae</taxon>
        <taxon>Hypothenemus</taxon>
    </lineage>
</organism>
<comment type="similarity">
    <text evidence="5 15">Belongs to the cytochrome P450 family.</text>
</comment>
<evidence type="ECO:0000256" key="9">
    <source>
        <dbReference type="ARBA" id="ARBA00022848"/>
    </source>
</evidence>
<feature type="binding site" description="axial binding residue" evidence="14">
    <location>
        <position position="428"/>
    </location>
    <ligand>
        <name>heme</name>
        <dbReference type="ChEBI" id="CHEBI:30413"/>
    </ligand>
    <ligandPart>
        <name>Fe</name>
        <dbReference type="ChEBI" id="CHEBI:18248"/>
    </ligandPart>
</feature>
<dbReference type="InterPro" id="IPR036396">
    <property type="entry name" value="Cyt_P450_sf"/>
</dbReference>
<evidence type="ECO:0008006" key="19">
    <source>
        <dbReference type="Google" id="ProtNLM"/>
    </source>
</evidence>
<dbReference type="Proteomes" id="UP001566132">
    <property type="component" value="Unassembled WGS sequence"/>
</dbReference>
<dbReference type="InterPro" id="IPR017972">
    <property type="entry name" value="Cyt_P450_CS"/>
</dbReference>
<evidence type="ECO:0000256" key="4">
    <source>
        <dbReference type="ARBA" id="ARBA00004406"/>
    </source>
</evidence>
<feature type="signal peptide" evidence="16">
    <location>
        <begin position="1"/>
        <end position="17"/>
    </location>
</feature>
<comment type="caution">
    <text evidence="17">The sequence shown here is derived from an EMBL/GenBank/DDBJ whole genome shotgun (WGS) entry which is preliminary data.</text>
</comment>
<dbReference type="AlphaFoldDB" id="A0ABD1EYI0"/>
<dbReference type="GO" id="GO:0005789">
    <property type="term" value="C:endoplasmic reticulum membrane"/>
    <property type="evidence" value="ECO:0007669"/>
    <property type="project" value="UniProtKB-SubCell"/>
</dbReference>
<dbReference type="Pfam" id="PF00067">
    <property type="entry name" value="p450"/>
    <property type="match status" value="1"/>
</dbReference>
<keyword evidence="9" id="KW-0492">Microsome</keyword>
<feature type="chain" id="PRO_5044793379" description="Cytochrome P450" evidence="16">
    <location>
        <begin position="18"/>
        <end position="483"/>
    </location>
</feature>
<keyword evidence="7 14" id="KW-0479">Metal-binding</keyword>
<evidence type="ECO:0000256" key="13">
    <source>
        <dbReference type="ARBA" id="ARBA00023136"/>
    </source>
</evidence>
<evidence type="ECO:0000256" key="14">
    <source>
        <dbReference type="PIRSR" id="PIRSR602401-1"/>
    </source>
</evidence>
<dbReference type="PRINTS" id="PR00385">
    <property type="entry name" value="P450"/>
</dbReference>
<gene>
    <name evidence="17" type="ORF">ABEB36_007867</name>
</gene>
<evidence type="ECO:0000256" key="3">
    <source>
        <dbReference type="ARBA" id="ARBA00004174"/>
    </source>
</evidence>
<dbReference type="InterPro" id="IPR001128">
    <property type="entry name" value="Cyt_P450"/>
</dbReference>
<dbReference type="InterPro" id="IPR002401">
    <property type="entry name" value="Cyt_P450_E_grp-I"/>
</dbReference>
<dbReference type="PROSITE" id="PS00086">
    <property type="entry name" value="CYTOCHROME_P450"/>
    <property type="match status" value="1"/>
</dbReference>